<feature type="region of interest" description="Disordered" evidence="1">
    <location>
        <begin position="161"/>
        <end position="190"/>
    </location>
</feature>
<feature type="compositionally biased region" description="Basic and acidic residues" evidence="1">
    <location>
        <begin position="172"/>
        <end position="184"/>
    </location>
</feature>
<keyword evidence="2" id="KW-1133">Transmembrane helix</keyword>
<protein>
    <recommendedName>
        <fullName evidence="5">Aromatic ring-opening dioxygenase LigA</fullName>
    </recommendedName>
</protein>
<dbReference type="RefSeq" id="WP_359775665.1">
    <property type="nucleotide sequence ID" value="NZ_JBEYRR010000002.1"/>
</dbReference>
<evidence type="ECO:0000256" key="1">
    <source>
        <dbReference type="SAM" id="MobiDB-lite"/>
    </source>
</evidence>
<keyword evidence="4" id="KW-1185">Reference proteome</keyword>
<organism evidence="3 4">
    <name type="scientific">Streptomyces huasconensis</name>
    <dbReference type="NCBI Taxonomy" id="1854574"/>
    <lineage>
        <taxon>Bacteria</taxon>
        <taxon>Bacillati</taxon>
        <taxon>Actinomycetota</taxon>
        <taxon>Actinomycetes</taxon>
        <taxon>Kitasatosporales</taxon>
        <taxon>Streptomycetaceae</taxon>
        <taxon>Streptomyces</taxon>
    </lineage>
</organism>
<sequence length="441" mass="48052">MRWDGQSGQDRAGTRLPDGMTPPRRPRRLPRLPPASPGRHRLNKLFYVAAVLGIGTSLWAYWLTYTDLRDRAASEERIAEACGGVIDAEAVMELRGGFGRAVAWGEDGGAPRPGATPRECRVGWDRGRNGHQGSFSLLIRTPEDPMPMHLVGDSVRLEPFGHRGTLASRPADVTRRADHAEPRPLGDGALGHYTDDAVTVRADCAAGKPSALQVTAKAGYDDVSDADREILAGLARDSLTRAAARLDCRMPRLPEVPDELRGPGRRLSAPETARASCAWYARHLGDTRRGRLPDRLLETPTGAESTTETCLLAVSPRGVRATTPHLSDSQRRLTDSALTHSPWWMRTASFFGTEARSVAVHDYDEPHPARPGTAGGGEGLGAWWASSVCDGRPAVHTLTVSYTYDNLTRDRLRALFRAYVDDITARRGCTDVTFPAPAAFR</sequence>
<feature type="transmembrane region" description="Helical" evidence="2">
    <location>
        <begin position="45"/>
        <end position="63"/>
    </location>
</feature>
<evidence type="ECO:0000256" key="2">
    <source>
        <dbReference type="SAM" id="Phobius"/>
    </source>
</evidence>
<evidence type="ECO:0000313" key="4">
    <source>
        <dbReference type="Proteomes" id="UP001553843"/>
    </source>
</evidence>
<gene>
    <name evidence="3" type="ORF">AB0887_07490</name>
</gene>
<proteinExistence type="predicted"/>
<dbReference type="Proteomes" id="UP001553843">
    <property type="component" value="Unassembled WGS sequence"/>
</dbReference>
<accession>A0ABV3LQT3</accession>
<name>A0ABV3LQT3_9ACTN</name>
<keyword evidence="2" id="KW-0812">Transmembrane</keyword>
<feature type="region of interest" description="Disordered" evidence="1">
    <location>
        <begin position="1"/>
        <end position="36"/>
    </location>
</feature>
<evidence type="ECO:0008006" key="5">
    <source>
        <dbReference type="Google" id="ProtNLM"/>
    </source>
</evidence>
<dbReference type="EMBL" id="JBEYRS010000002">
    <property type="protein sequence ID" value="MEW2361803.1"/>
    <property type="molecule type" value="Genomic_DNA"/>
</dbReference>
<evidence type="ECO:0000313" key="3">
    <source>
        <dbReference type="EMBL" id="MEW2361803.1"/>
    </source>
</evidence>
<reference evidence="3 4" key="1">
    <citation type="submission" date="2024-06" db="EMBL/GenBank/DDBJ databases">
        <title>The Natural Products Discovery Center: Release of the First 8490 Sequenced Strains for Exploring Actinobacteria Biosynthetic Diversity.</title>
        <authorList>
            <person name="Kalkreuter E."/>
            <person name="Kautsar S.A."/>
            <person name="Yang D."/>
            <person name="Bader C.D."/>
            <person name="Teijaro C.N."/>
            <person name="Fluegel L."/>
            <person name="Davis C.M."/>
            <person name="Simpson J.R."/>
            <person name="Lauterbach L."/>
            <person name="Steele A.D."/>
            <person name="Gui C."/>
            <person name="Meng S."/>
            <person name="Li G."/>
            <person name="Viehrig K."/>
            <person name="Ye F."/>
            <person name="Su P."/>
            <person name="Kiefer A.F."/>
            <person name="Nichols A."/>
            <person name="Cepeda A.J."/>
            <person name="Yan W."/>
            <person name="Fan B."/>
            <person name="Jiang Y."/>
            <person name="Adhikari A."/>
            <person name="Zheng C.-J."/>
            <person name="Schuster L."/>
            <person name="Cowan T.M."/>
            <person name="Smanski M.J."/>
            <person name="Chevrette M.G."/>
            <person name="De Carvalho L.P.S."/>
            <person name="Shen B."/>
        </authorList>
    </citation>
    <scope>NUCLEOTIDE SEQUENCE [LARGE SCALE GENOMIC DNA]</scope>
    <source>
        <strain evidence="3 4">NPDC047833</strain>
    </source>
</reference>
<comment type="caution">
    <text evidence="3">The sequence shown here is derived from an EMBL/GenBank/DDBJ whole genome shotgun (WGS) entry which is preliminary data.</text>
</comment>
<keyword evidence="2" id="KW-0472">Membrane</keyword>